<feature type="domain" description="KIB1-4 beta-propeller" evidence="1">
    <location>
        <begin position="83"/>
        <end position="328"/>
    </location>
</feature>
<keyword evidence="3" id="KW-1185">Reference proteome</keyword>
<sequence length="392" mass="45027">MVETEIKMRSTSTSELPDLSHLPGLAVHLISTKVKSIVDYVRFRAVCSSWRSASPPKPCHLPPQLPWLMIIEEKTMKEGMGLFYDLWESKMRKIHLPEIAHMWCLASCRGWLLLAATGGQEVLLLNPLTQARIQLPPFNTEFKYLDDDTRNPFYDCLRLSVNKVTFSTDLTDPNCLIIVFHQGMRMIQICRVGEPCWTDVTGGPSYRFQKIHDATYYNGRLYLLYRKTMVNIDLNKPEESIVSYYEPEIKNFRKHFLEGKSEVYVVVAHPSIEEDEVDSAARNIKYGTKETRKPKMELYQFQEQSLKLNQISDTNNTAMFCGWGDFFLAVCCDEWDLVDCVGGKYIDVRGSWVQSNCHICSTKLGSGKSEVLCYLDAGLFIESLIWFQPSFG</sequence>
<protein>
    <submittedName>
        <fullName evidence="2">F-box family protein</fullName>
    </submittedName>
</protein>
<dbReference type="EMBL" id="JAMFTS010000004">
    <property type="protein sequence ID" value="KAJ4768104.1"/>
    <property type="molecule type" value="Genomic_DNA"/>
</dbReference>
<gene>
    <name evidence="2" type="ORF">LUZ62_078479</name>
</gene>
<dbReference type="Proteomes" id="UP001140206">
    <property type="component" value="Chromosome 4"/>
</dbReference>
<evidence type="ECO:0000259" key="1">
    <source>
        <dbReference type="Pfam" id="PF03478"/>
    </source>
</evidence>
<dbReference type="AlphaFoldDB" id="A0AAV8DJP4"/>
<dbReference type="Pfam" id="PF03478">
    <property type="entry name" value="Beta-prop_KIB1-4"/>
    <property type="match status" value="1"/>
</dbReference>
<reference evidence="2" key="1">
    <citation type="submission" date="2022-08" db="EMBL/GenBank/DDBJ databases">
        <authorList>
            <person name="Marques A."/>
        </authorList>
    </citation>
    <scope>NUCLEOTIDE SEQUENCE</scope>
    <source>
        <strain evidence="2">RhyPub2mFocal</strain>
        <tissue evidence="2">Leaves</tissue>
    </source>
</reference>
<accession>A0AAV8DJP4</accession>
<comment type="caution">
    <text evidence="2">The sequence shown here is derived from an EMBL/GenBank/DDBJ whole genome shotgun (WGS) entry which is preliminary data.</text>
</comment>
<dbReference type="InterPro" id="IPR050942">
    <property type="entry name" value="F-box_BR-signaling"/>
</dbReference>
<evidence type="ECO:0000313" key="3">
    <source>
        <dbReference type="Proteomes" id="UP001140206"/>
    </source>
</evidence>
<name>A0AAV8DJP4_9POAL</name>
<dbReference type="InterPro" id="IPR005174">
    <property type="entry name" value="KIB1-4_b-propeller"/>
</dbReference>
<organism evidence="2 3">
    <name type="scientific">Rhynchospora pubera</name>
    <dbReference type="NCBI Taxonomy" id="906938"/>
    <lineage>
        <taxon>Eukaryota</taxon>
        <taxon>Viridiplantae</taxon>
        <taxon>Streptophyta</taxon>
        <taxon>Embryophyta</taxon>
        <taxon>Tracheophyta</taxon>
        <taxon>Spermatophyta</taxon>
        <taxon>Magnoliopsida</taxon>
        <taxon>Liliopsida</taxon>
        <taxon>Poales</taxon>
        <taxon>Cyperaceae</taxon>
        <taxon>Cyperoideae</taxon>
        <taxon>Rhynchosporeae</taxon>
        <taxon>Rhynchospora</taxon>
    </lineage>
</organism>
<proteinExistence type="predicted"/>
<evidence type="ECO:0000313" key="2">
    <source>
        <dbReference type="EMBL" id="KAJ4768104.1"/>
    </source>
</evidence>
<dbReference type="PANTHER" id="PTHR44259">
    <property type="entry name" value="OS07G0183000 PROTEIN-RELATED"/>
    <property type="match status" value="1"/>
</dbReference>